<evidence type="ECO:0000313" key="4">
    <source>
        <dbReference type="Proteomes" id="UP000244855"/>
    </source>
</evidence>
<organism evidence="3 4">
    <name type="scientific">Periconia macrospinosa</name>
    <dbReference type="NCBI Taxonomy" id="97972"/>
    <lineage>
        <taxon>Eukaryota</taxon>
        <taxon>Fungi</taxon>
        <taxon>Dikarya</taxon>
        <taxon>Ascomycota</taxon>
        <taxon>Pezizomycotina</taxon>
        <taxon>Dothideomycetes</taxon>
        <taxon>Pleosporomycetidae</taxon>
        <taxon>Pleosporales</taxon>
        <taxon>Massarineae</taxon>
        <taxon>Periconiaceae</taxon>
        <taxon>Periconia</taxon>
    </lineage>
</organism>
<dbReference type="OrthoDB" id="10003767at2759"/>
<evidence type="ECO:0000259" key="2">
    <source>
        <dbReference type="Pfam" id="PF01636"/>
    </source>
</evidence>
<dbReference type="Gene3D" id="3.90.1200.10">
    <property type="match status" value="1"/>
</dbReference>
<evidence type="ECO:0000313" key="3">
    <source>
        <dbReference type="EMBL" id="PVI06653.1"/>
    </source>
</evidence>
<protein>
    <recommendedName>
        <fullName evidence="2">Aminoglycoside phosphotransferase domain-containing protein</fullName>
    </recommendedName>
</protein>
<feature type="domain" description="Aminoglycoside phosphotransferase" evidence="2">
    <location>
        <begin position="310"/>
        <end position="500"/>
    </location>
</feature>
<dbReference type="Proteomes" id="UP000244855">
    <property type="component" value="Unassembled WGS sequence"/>
</dbReference>
<feature type="compositionally biased region" description="Polar residues" evidence="1">
    <location>
        <begin position="100"/>
        <end position="133"/>
    </location>
</feature>
<sequence length="643" mass="72993">MAPTCFGLWALRPEPLSHNILLPFPSAASTSINTPRFPQPGSLTEPIFKVALKGFAKNRGALSRFQLISNLRKHIKFQRTDDSSCHTSRRVYECISRANKSPRLSNDSSSQEESQTTDASDTSSNGYQTSNSDYPPCRPDSGTKSAIVDYESAELIDRPGDLEEPGILYRSHVENLSQCSELVPFELELDPTKEIENDTWVLTVRKHIPSLREEFELQQFQVGHKSCGTYHVVQFVRVTDCPEEGLFVVKVPRTGAPEHWTTQDGLGLRAEAQTMTLIREKTTCPVPEVMGFNEFPRGFRPGHQNILGLPYIVMRALEGLQAHHVWFTWDKNGDFIHEIDLTPEGRKASEDRRAKFVTSLARAMSGLKRLEFSRLGNVSFDQDSSQYFMTNHWLEKYNGDGTRYMEAMPVYKNSKDYWTSNLWKDLRSDTSIDDPDFANQVGLCQLMTMIVTSEAFKNACFNKSNQESYVLMHADLDLQNIICDPETGEVTGIIDWDNCRAVPRNIGYASLPLFLIRDWHPGSQFKTNLPTSCEAIKYRDVFTAAMKESIGDTNGDARFTRKSGMYQAVLAAIYGNALGGHDTKDLVYKVLRESEALRRINADHMCHLVGQDYIRQTKYGAKKSPFYVEIEREIEKVMACEEW</sequence>
<gene>
    <name evidence="3" type="ORF">DM02DRAFT_709268</name>
</gene>
<dbReference type="InterPro" id="IPR051678">
    <property type="entry name" value="AGP_Transferase"/>
</dbReference>
<dbReference type="PANTHER" id="PTHR21310:SF51">
    <property type="entry name" value="AMINOGLYCOSIDE PHOSPHOTRANSFERASE DOMAIN-CONTAINING PROTEIN"/>
    <property type="match status" value="1"/>
</dbReference>
<dbReference type="AlphaFoldDB" id="A0A2V1E7V9"/>
<dbReference type="InterPro" id="IPR002575">
    <property type="entry name" value="Aminoglycoside_PTrfase"/>
</dbReference>
<dbReference type="EMBL" id="KZ805307">
    <property type="protein sequence ID" value="PVI06653.1"/>
    <property type="molecule type" value="Genomic_DNA"/>
</dbReference>
<accession>A0A2V1E7V9</accession>
<dbReference type="SUPFAM" id="SSF56112">
    <property type="entry name" value="Protein kinase-like (PK-like)"/>
    <property type="match status" value="1"/>
</dbReference>
<feature type="region of interest" description="Disordered" evidence="1">
    <location>
        <begin position="100"/>
        <end position="143"/>
    </location>
</feature>
<proteinExistence type="predicted"/>
<name>A0A2V1E7V9_9PLEO</name>
<dbReference type="InterPro" id="IPR011009">
    <property type="entry name" value="Kinase-like_dom_sf"/>
</dbReference>
<evidence type="ECO:0000256" key="1">
    <source>
        <dbReference type="SAM" id="MobiDB-lite"/>
    </source>
</evidence>
<dbReference type="PANTHER" id="PTHR21310">
    <property type="entry name" value="AMINOGLYCOSIDE PHOSPHOTRANSFERASE-RELATED-RELATED"/>
    <property type="match status" value="1"/>
</dbReference>
<keyword evidence="4" id="KW-1185">Reference proteome</keyword>
<reference evidence="3 4" key="1">
    <citation type="journal article" date="2018" name="Sci. Rep.">
        <title>Comparative genomics provides insights into the lifestyle and reveals functional heterogeneity of dark septate endophytic fungi.</title>
        <authorList>
            <person name="Knapp D.G."/>
            <person name="Nemeth J.B."/>
            <person name="Barry K."/>
            <person name="Hainaut M."/>
            <person name="Henrissat B."/>
            <person name="Johnson J."/>
            <person name="Kuo A."/>
            <person name="Lim J.H.P."/>
            <person name="Lipzen A."/>
            <person name="Nolan M."/>
            <person name="Ohm R.A."/>
            <person name="Tamas L."/>
            <person name="Grigoriev I.V."/>
            <person name="Spatafora J.W."/>
            <person name="Nagy L.G."/>
            <person name="Kovacs G.M."/>
        </authorList>
    </citation>
    <scope>NUCLEOTIDE SEQUENCE [LARGE SCALE GENOMIC DNA]</scope>
    <source>
        <strain evidence="3 4">DSE2036</strain>
    </source>
</reference>
<dbReference type="Pfam" id="PF01636">
    <property type="entry name" value="APH"/>
    <property type="match status" value="1"/>
</dbReference>